<name>A0A1D6GJS0_MAIZE</name>
<feature type="region of interest" description="Disordered" evidence="1">
    <location>
        <begin position="1"/>
        <end position="37"/>
    </location>
</feature>
<reference evidence="2" key="1">
    <citation type="submission" date="2015-12" db="EMBL/GenBank/DDBJ databases">
        <title>Update maize B73 reference genome by single molecule sequencing technologies.</title>
        <authorList>
            <consortium name="Maize Genome Sequencing Project"/>
            <person name="Ware D."/>
        </authorList>
    </citation>
    <scope>NUCLEOTIDE SEQUENCE</scope>
    <source>
        <tissue evidence="2">Seedling</tissue>
    </source>
</reference>
<sequence length="161" mass="17662">MMWRPPLVKDMDRRSQSQRIGPSSRRNSKPKMTSKVPRVRPIQSMENCSVPTRRSTLRAIPWHGMLSPLATCTLMVGCGVDGSCRRLIRPTDMKLVVEPESTRATRRWPLMETGSNMAFGVRTPANACSETVGMMAAAREGGSCSSAICRSAPSSWGSSSM</sequence>
<evidence type="ECO:0000313" key="2">
    <source>
        <dbReference type="EMBL" id="AQK63598.1"/>
    </source>
</evidence>
<dbReference type="AlphaFoldDB" id="A0A1D6GJS0"/>
<evidence type="ECO:0000256" key="1">
    <source>
        <dbReference type="SAM" id="MobiDB-lite"/>
    </source>
</evidence>
<dbReference type="EMBL" id="CM000781">
    <property type="protein sequence ID" value="AQK63598.1"/>
    <property type="molecule type" value="Genomic_DNA"/>
</dbReference>
<protein>
    <submittedName>
        <fullName evidence="2">Oxysterol-binding protein-related protein 1C</fullName>
    </submittedName>
</protein>
<proteinExistence type="predicted"/>
<dbReference type="EMBL" id="CM000781">
    <property type="protein sequence ID" value="AQK63614.1"/>
    <property type="molecule type" value="Genomic_DNA"/>
</dbReference>
<accession>A0A1D6GJS0</accession>
<organism evidence="2">
    <name type="scientific">Zea mays</name>
    <name type="common">Maize</name>
    <dbReference type="NCBI Taxonomy" id="4577"/>
    <lineage>
        <taxon>Eukaryota</taxon>
        <taxon>Viridiplantae</taxon>
        <taxon>Streptophyta</taxon>
        <taxon>Embryophyta</taxon>
        <taxon>Tracheophyta</taxon>
        <taxon>Spermatophyta</taxon>
        <taxon>Magnoliopsida</taxon>
        <taxon>Liliopsida</taxon>
        <taxon>Poales</taxon>
        <taxon>Poaceae</taxon>
        <taxon>PACMAD clade</taxon>
        <taxon>Panicoideae</taxon>
        <taxon>Andropogonodae</taxon>
        <taxon>Andropogoneae</taxon>
        <taxon>Tripsacinae</taxon>
        <taxon>Zea</taxon>
    </lineage>
</organism>
<gene>
    <name evidence="2" type="ORF">ZEAMMB73_Zm00001d013470</name>
</gene>